<dbReference type="SUPFAM" id="SSF56672">
    <property type="entry name" value="DNA/RNA polymerases"/>
    <property type="match status" value="1"/>
</dbReference>
<dbReference type="PANTHER" id="PTHR47481">
    <property type="match status" value="1"/>
</dbReference>
<sequence length="381" mass="44077">MLYVKNKDGALRIFIDNMQLNKVIIYKKKYQIRKIDDLFYKLQCASHLLKINLKSGYKVRDIDIQNEILRILLNTSKFFLSTYLRSRKSRVQSSFNMSFNCNILGMTRIFIFIFDKEEKNQNNKELRSLLIYLIDCIDFHPVPYGSTSCINTLFYFDKSMLPSSVNCFMVLELFCITTKTFLGTKFFLSAAMALDSLPNPTNEATLNFWAPSNNIISLNNNNQLTITNYQSWQYQWETVITSYDFLPFINEPPSTTAISVYKRQDHLIRSFMVASLSPEIIPFVTDNKTSYALWHNLATTYTKPSHSLIMSLREDLNTIQKGNLYITVYFKKIKEICTKIASIGVHISADDVFLHVVQGLSSEYDSIASALRARETAITFE</sequence>
<evidence type="ECO:0008006" key="3">
    <source>
        <dbReference type="Google" id="ProtNLM"/>
    </source>
</evidence>
<dbReference type="Gramene" id="Solyc01g056915.1.1">
    <property type="protein sequence ID" value="Solyc01g056915.1.1"/>
    <property type="gene ID" value="Solyc01g056915.1"/>
</dbReference>
<evidence type="ECO:0000313" key="2">
    <source>
        <dbReference type="Proteomes" id="UP000004994"/>
    </source>
</evidence>
<dbReference type="InterPro" id="IPR043128">
    <property type="entry name" value="Rev_trsase/Diguanyl_cyclase"/>
</dbReference>
<dbReference type="Gene3D" id="3.10.10.10">
    <property type="entry name" value="HIV Type 1 Reverse Transcriptase, subunit A, domain 1"/>
    <property type="match status" value="1"/>
</dbReference>
<proteinExistence type="predicted"/>
<dbReference type="Pfam" id="PF14223">
    <property type="entry name" value="Retrotran_gag_2"/>
    <property type="match status" value="1"/>
</dbReference>
<name>A0A3Q7EDF6_SOLLC</name>
<reference evidence="1" key="2">
    <citation type="submission" date="2019-01" db="UniProtKB">
        <authorList>
            <consortium name="EnsemblPlants"/>
        </authorList>
    </citation>
    <scope>IDENTIFICATION</scope>
    <source>
        <strain evidence="1">cv. Heinz 1706</strain>
    </source>
</reference>
<dbReference type="InParanoid" id="A0A3Q7EDF6"/>
<dbReference type="Gene3D" id="3.30.70.270">
    <property type="match status" value="1"/>
</dbReference>
<reference evidence="1" key="1">
    <citation type="journal article" date="2012" name="Nature">
        <title>The tomato genome sequence provides insights into fleshy fruit evolution.</title>
        <authorList>
            <consortium name="Tomato Genome Consortium"/>
        </authorList>
    </citation>
    <scope>NUCLEOTIDE SEQUENCE [LARGE SCALE GENOMIC DNA]</scope>
    <source>
        <strain evidence="1">cv. Heinz 1706</strain>
    </source>
</reference>
<evidence type="ECO:0000313" key="1">
    <source>
        <dbReference type="EnsemblPlants" id="Solyc01g056915.1.1"/>
    </source>
</evidence>
<accession>A0A3Q7EDF6</accession>
<dbReference type="Proteomes" id="UP000004994">
    <property type="component" value="Chromosome 1"/>
</dbReference>
<dbReference type="EnsemblPlants" id="Solyc01g056915.1.1">
    <property type="protein sequence ID" value="Solyc01g056915.1.1"/>
    <property type="gene ID" value="Solyc01g056915.1"/>
</dbReference>
<keyword evidence="2" id="KW-1185">Reference proteome</keyword>
<dbReference type="PANTHER" id="PTHR47481:SF33">
    <property type="entry name" value="RETROTRANSPOSON COPIA-LIKE N-TERMINAL DOMAIN-CONTAINING PROTEIN"/>
    <property type="match status" value="1"/>
</dbReference>
<dbReference type="AlphaFoldDB" id="A0A3Q7EDF6"/>
<organism evidence="1">
    <name type="scientific">Solanum lycopersicum</name>
    <name type="common">Tomato</name>
    <name type="synonym">Lycopersicon esculentum</name>
    <dbReference type="NCBI Taxonomy" id="4081"/>
    <lineage>
        <taxon>Eukaryota</taxon>
        <taxon>Viridiplantae</taxon>
        <taxon>Streptophyta</taxon>
        <taxon>Embryophyta</taxon>
        <taxon>Tracheophyta</taxon>
        <taxon>Spermatophyta</taxon>
        <taxon>Magnoliopsida</taxon>
        <taxon>eudicotyledons</taxon>
        <taxon>Gunneridae</taxon>
        <taxon>Pentapetalae</taxon>
        <taxon>asterids</taxon>
        <taxon>lamiids</taxon>
        <taxon>Solanales</taxon>
        <taxon>Solanaceae</taxon>
        <taxon>Solanoideae</taxon>
        <taxon>Solaneae</taxon>
        <taxon>Solanum</taxon>
        <taxon>Solanum subgen. Lycopersicon</taxon>
    </lineage>
</organism>
<protein>
    <recommendedName>
        <fullName evidence="3">Retrotransposon Copia-like N-terminal domain-containing protein</fullName>
    </recommendedName>
</protein>
<dbReference type="InterPro" id="IPR043502">
    <property type="entry name" value="DNA/RNA_pol_sf"/>
</dbReference>